<name>A0ABP4W1B2_9ACTN</name>
<sequence>MDLDTVTSLRPAGSRDDLRLAPGEGFLAGGTWLFSEHQDHLTGLVDLTTLGWEPWTSTVDGVAIASTCTIAQLLGLTDVQGARPALFRSCAEAFLMSAKIWRTATVGGNVCLALPAGAMISLLTALDAEALVWTPDGGERREGVVDLVAGVQSTTLAPGEVVRSFLVRHEALAAAAVFRRASLTSLGRSAAVVIARRDGDGLVLSITASTPRPHVLRFPHLPAAAELSEALDPISWYDDPHGAPDWREAVTRHLAAEACQELGA</sequence>
<dbReference type="InterPro" id="IPR016166">
    <property type="entry name" value="FAD-bd_PCMH"/>
</dbReference>
<evidence type="ECO:0000259" key="1">
    <source>
        <dbReference type="PROSITE" id="PS51387"/>
    </source>
</evidence>
<dbReference type="InterPro" id="IPR051312">
    <property type="entry name" value="Diverse_Substr_Oxidored"/>
</dbReference>
<comment type="caution">
    <text evidence="2">The sequence shown here is derived from an EMBL/GenBank/DDBJ whole genome shotgun (WGS) entry which is preliminary data.</text>
</comment>
<dbReference type="PROSITE" id="PS51387">
    <property type="entry name" value="FAD_PCMH"/>
    <property type="match status" value="1"/>
</dbReference>
<dbReference type="InterPro" id="IPR002346">
    <property type="entry name" value="Mopterin_DH_FAD-bd"/>
</dbReference>
<dbReference type="PANTHER" id="PTHR42659">
    <property type="entry name" value="XANTHINE DEHYDROGENASE SUBUNIT C-RELATED"/>
    <property type="match status" value="1"/>
</dbReference>
<feature type="domain" description="FAD-binding PCMH-type" evidence="1">
    <location>
        <begin position="1"/>
        <end position="172"/>
    </location>
</feature>
<protein>
    <submittedName>
        <fullName evidence="2">FAD binding domain-containing protein</fullName>
    </submittedName>
</protein>
<dbReference type="Proteomes" id="UP001501057">
    <property type="component" value="Unassembled WGS sequence"/>
</dbReference>
<proteinExistence type="predicted"/>
<accession>A0ABP4W1B2</accession>
<dbReference type="InterPro" id="IPR036318">
    <property type="entry name" value="FAD-bd_PCMH-like_sf"/>
</dbReference>
<dbReference type="Gene3D" id="3.30.465.10">
    <property type="match status" value="1"/>
</dbReference>
<reference evidence="3" key="1">
    <citation type="journal article" date="2019" name="Int. J. Syst. Evol. Microbiol.">
        <title>The Global Catalogue of Microorganisms (GCM) 10K type strain sequencing project: providing services to taxonomists for standard genome sequencing and annotation.</title>
        <authorList>
            <consortium name="The Broad Institute Genomics Platform"/>
            <consortium name="The Broad Institute Genome Sequencing Center for Infectious Disease"/>
            <person name="Wu L."/>
            <person name="Ma J."/>
        </authorList>
    </citation>
    <scope>NUCLEOTIDE SEQUENCE [LARGE SCALE GENOMIC DNA]</scope>
    <source>
        <strain evidence="3">JCM 13518</strain>
    </source>
</reference>
<evidence type="ECO:0000313" key="3">
    <source>
        <dbReference type="Proteomes" id="UP001501057"/>
    </source>
</evidence>
<dbReference type="Pfam" id="PF00941">
    <property type="entry name" value="FAD_binding_5"/>
    <property type="match status" value="1"/>
</dbReference>
<dbReference type="RefSeq" id="WP_344201536.1">
    <property type="nucleotide sequence ID" value="NZ_BAAAME010000004.1"/>
</dbReference>
<dbReference type="EMBL" id="BAAAME010000004">
    <property type="protein sequence ID" value="GAA1742175.1"/>
    <property type="molecule type" value="Genomic_DNA"/>
</dbReference>
<dbReference type="InterPro" id="IPR016169">
    <property type="entry name" value="FAD-bd_PCMH_sub2"/>
</dbReference>
<organism evidence="2 3">
    <name type="scientific">Aeromicrobium alkaliterrae</name>
    <dbReference type="NCBI Taxonomy" id="302168"/>
    <lineage>
        <taxon>Bacteria</taxon>
        <taxon>Bacillati</taxon>
        <taxon>Actinomycetota</taxon>
        <taxon>Actinomycetes</taxon>
        <taxon>Propionibacteriales</taxon>
        <taxon>Nocardioidaceae</taxon>
        <taxon>Aeromicrobium</taxon>
    </lineage>
</organism>
<keyword evidence="3" id="KW-1185">Reference proteome</keyword>
<evidence type="ECO:0000313" key="2">
    <source>
        <dbReference type="EMBL" id="GAA1742175.1"/>
    </source>
</evidence>
<dbReference type="PANTHER" id="PTHR42659:SF9">
    <property type="entry name" value="XANTHINE DEHYDROGENASE FAD-BINDING SUBUNIT XDHB-RELATED"/>
    <property type="match status" value="1"/>
</dbReference>
<dbReference type="SUPFAM" id="SSF56176">
    <property type="entry name" value="FAD-binding/transporter-associated domain-like"/>
    <property type="match status" value="1"/>
</dbReference>
<gene>
    <name evidence="2" type="ORF">GCM10009710_22850</name>
</gene>